<dbReference type="AlphaFoldDB" id="A0A176S150"/>
<evidence type="ECO:0000313" key="2">
    <source>
        <dbReference type="Proteomes" id="UP000076962"/>
    </source>
</evidence>
<accession>A0A176S150</accession>
<keyword evidence="2" id="KW-1185">Reference proteome</keyword>
<organism evidence="1 2">
    <name type="scientific">Candidatus Thiomargarita nelsonii</name>
    <dbReference type="NCBI Taxonomy" id="1003181"/>
    <lineage>
        <taxon>Bacteria</taxon>
        <taxon>Pseudomonadati</taxon>
        <taxon>Pseudomonadota</taxon>
        <taxon>Gammaproteobacteria</taxon>
        <taxon>Thiotrichales</taxon>
        <taxon>Thiotrichaceae</taxon>
        <taxon>Thiomargarita</taxon>
    </lineage>
</organism>
<reference evidence="1 2" key="1">
    <citation type="submission" date="2016-05" db="EMBL/GenBank/DDBJ databases">
        <title>Single-cell genome of chain-forming Candidatus Thiomargarita nelsonii and comparison to other large sulfur-oxidizing bacteria.</title>
        <authorList>
            <person name="Winkel M."/>
            <person name="Salman V."/>
            <person name="Woyke T."/>
            <person name="Schulz-Vogt H."/>
            <person name="Richter M."/>
            <person name="Flood B."/>
            <person name="Bailey J."/>
            <person name="Amann R."/>
            <person name="Mussmann M."/>
        </authorList>
    </citation>
    <scope>NUCLEOTIDE SEQUENCE [LARGE SCALE GENOMIC DNA]</scope>
    <source>
        <strain evidence="1 2">THI036</strain>
    </source>
</reference>
<dbReference type="EMBL" id="LUTY01001492">
    <property type="protein sequence ID" value="OAD21638.1"/>
    <property type="molecule type" value="Genomic_DNA"/>
</dbReference>
<comment type="caution">
    <text evidence="1">The sequence shown here is derived from an EMBL/GenBank/DDBJ whole genome shotgun (WGS) entry which is preliminary data.</text>
</comment>
<protein>
    <submittedName>
        <fullName evidence="1">Uncharacterized protein</fullName>
    </submittedName>
</protein>
<sequence length="244" mass="28195">MICSGHDSSEIVYAYLRLGTMAYDQSDETKLNQMLICAEEYSQYFQKLYGNTNNAAENYINTAAYLWSYGYDMAGFLRLSNKAKDILEELLKDGADTGGYSQFDILSTKAVLERNLLEAYIIADQNLEFIETLESLDKNPNISESYRVIIEVLNAIRLMRKKDYKKAQQVLQSIIVKLEQTAEYICHWEWSGLIQWLNEEHSPDLVETNAQIKLVIEAMDCDISDQSERLKKLRAVAKWLKRVQ</sequence>
<gene>
    <name evidence="1" type="ORF">THIOM_002589</name>
</gene>
<name>A0A176S150_9GAMM</name>
<evidence type="ECO:0000313" key="1">
    <source>
        <dbReference type="EMBL" id="OAD21638.1"/>
    </source>
</evidence>
<proteinExistence type="predicted"/>
<dbReference type="Proteomes" id="UP000076962">
    <property type="component" value="Unassembled WGS sequence"/>
</dbReference>